<evidence type="ECO:0000256" key="2">
    <source>
        <dbReference type="ARBA" id="ARBA00022692"/>
    </source>
</evidence>
<dbReference type="PANTHER" id="PTHR30474:SF3">
    <property type="entry name" value="PEPTIDOGLYCAN GLYCOSYLTRANSFERASE RODA"/>
    <property type="match status" value="1"/>
</dbReference>
<dbReference type="GO" id="GO:0005886">
    <property type="term" value="C:plasma membrane"/>
    <property type="evidence" value="ECO:0007669"/>
    <property type="project" value="TreeGrafter"/>
</dbReference>
<dbReference type="Pfam" id="PF01098">
    <property type="entry name" value="FTSW_RODA_SPOVE"/>
    <property type="match status" value="1"/>
</dbReference>
<keyword evidence="3" id="KW-0133">Cell shape</keyword>
<dbReference type="AlphaFoldDB" id="A0A402A2Z8"/>
<dbReference type="GO" id="GO:0015648">
    <property type="term" value="F:lipid-linked peptidoglycan transporter activity"/>
    <property type="evidence" value="ECO:0007669"/>
    <property type="project" value="TreeGrafter"/>
</dbReference>
<feature type="transmembrane region" description="Helical" evidence="6">
    <location>
        <begin position="248"/>
        <end position="264"/>
    </location>
</feature>
<evidence type="ECO:0000256" key="4">
    <source>
        <dbReference type="ARBA" id="ARBA00022989"/>
    </source>
</evidence>
<gene>
    <name evidence="7" type="ORF">KTT_33010</name>
</gene>
<keyword evidence="5 6" id="KW-0472">Membrane</keyword>
<keyword evidence="8" id="KW-1185">Reference proteome</keyword>
<feature type="transmembrane region" description="Helical" evidence="6">
    <location>
        <begin position="118"/>
        <end position="136"/>
    </location>
</feature>
<evidence type="ECO:0000313" key="8">
    <source>
        <dbReference type="Proteomes" id="UP000287352"/>
    </source>
</evidence>
<evidence type="ECO:0000256" key="5">
    <source>
        <dbReference type="ARBA" id="ARBA00023136"/>
    </source>
</evidence>
<feature type="transmembrane region" description="Helical" evidence="6">
    <location>
        <begin position="400"/>
        <end position="422"/>
    </location>
</feature>
<feature type="transmembrane region" description="Helical" evidence="6">
    <location>
        <begin position="368"/>
        <end position="388"/>
    </location>
</feature>
<dbReference type="PANTHER" id="PTHR30474">
    <property type="entry name" value="CELL CYCLE PROTEIN"/>
    <property type="match status" value="1"/>
</dbReference>
<organism evidence="7 8">
    <name type="scientific">Tengunoibacter tsumagoiensis</name>
    <dbReference type="NCBI Taxonomy" id="2014871"/>
    <lineage>
        <taxon>Bacteria</taxon>
        <taxon>Bacillati</taxon>
        <taxon>Chloroflexota</taxon>
        <taxon>Ktedonobacteria</taxon>
        <taxon>Ktedonobacterales</taxon>
        <taxon>Dictyobacteraceae</taxon>
        <taxon>Tengunoibacter</taxon>
    </lineage>
</organism>
<feature type="transmembrane region" description="Helical" evidence="6">
    <location>
        <begin position="20"/>
        <end position="39"/>
    </location>
</feature>
<dbReference type="Proteomes" id="UP000287352">
    <property type="component" value="Unassembled WGS sequence"/>
</dbReference>
<feature type="transmembrane region" description="Helical" evidence="6">
    <location>
        <begin position="86"/>
        <end position="106"/>
    </location>
</feature>
<comment type="caution">
    <text evidence="7">The sequence shown here is derived from an EMBL/GenBank/DDBJ whole genome shotgun (WGS) entry which is preliminary data.</text>
</comment>
<feature type="transmembrane region" description="Helical" evidence="6">
    <location>
        <begin position="271"/>
        <end position="290"/>
    </location>
</feature>
<feature type="transmembrane region" description="Helical" evidence="6">
    <location>
        <begin position="225"/>
        <end position="242"/>
    </location>
</feature>
<feature type="transmembrane region" description="Helical" evidence="6">
    <location>
        <begin position="434"/>
        <end position="455"/>
    </location>
</feature>
<sequence length="467" mass="50893">MAQMAQRSAGVLRRYRWTELWLLILPFVLFLLAMTQLLLSNLDPTSSLKINNLPIGQGLTPIVGLIAALLGFHVVMNIFFRKADQFLLPLVGVLTGLGVIMSTRLGPDIGIPGLGNRQLTWVFIGLVICLGTMFALRNINWLARYKYTAALFGVVMFCTTLVNTFKVKDLNSPTHDQLNIGPFNFQPSELLKICIVIFFAAYLSENREILAEGSLKFGPFRLPPLRQLGPILMMLGIGLLLFLVVRELGLALLIYGIFLCMIYLGTSKISYVVTSALMAVVFGFIGYLLLGYVKQRFAVVGIDMVNWNAQSDALYYEIGGGGQVVQGLIAIASGGILGAGLGLGHPAGKFFVPAVHTDMVLTAFAEELGLVGLFAIIGIYLLIVYRGFRIAMEASDPFQQLLAAGLTSIFAIQTLIISAGNLKIMPLTGIPLPFMTYGGSSVFANFIIVGLLLLISHRSKVEREGDF</sequence>
<accession>A0A402A2Z8</accession>
<feature type="transmembrane region" description="Helical" evidence="6">
    <location>
        <begin position="59"/>
        <end position="79"/>
    </location>
</feature>
<name>A0A402A2Z8_9CHLR</name>
<keyword evidence="2 6" id="KW-0812">Transmembrane</keyword>
<evidence type="ECO:0000256" key="6">
    <source>
        <dbReference type="SAM" id="Phobius"/>
    </source>
</evidence>
<keyword evidence="4 6" id="KW-1133">Transmembrane helix</keyword>
<reference evidence="8" key="1">
    <citation type="submission" date="2018-12" db="EMBL/GenBank/DDBJ databases">
        <title>Tengunoibacter tsumagoiensis gen. nov., sp. nov., Dictyobacter kobayashii sp. nov., D. alpinus sp. nov., and D. joshuensis sp. nov. and description of Dictyobacteraceae fam. nov. within the order Ktedonobacterales isolated from Tengu-no-mugimeshi.</title>
        <authorList>
            <person name="Wang C.M."/>
            <person name="Zheng Y."/>
            <person name="Sakai Y."/>
            <person name="Toyoda A."/>
            <person name="Minakuchi Y."/>
            <person name="Abe K."/>
            <person name="Yokota A."/>
            <person name="Yabe S."/>
        </authorList>
    </citation>
    <scope>NUCLEOTIDE SEQUENCE [LARGE SCALE GENOMIC DNA]</scope>
    <source>
        <strain evidence="8">Uno3</strain>
    </source>
</reference>
<evidence type="ECO:0000256" key="1">
    <source>
        <dbReference type="ARBA" id="ARBA00004141"/>
    </source>
</evidence>
<dbReference type="GO" id="GO:0032153">
    <property type="term" value="C:cell division site"/>
    <property type="evidence" value="ECO:0007669"/>
    <property type="project" value="TreeGrafter"/>
</dbReference>
<dbReference type="GO" id="GO:0008360">
    <property type="term" value="P:regulation of cell shape"/>
    <property type="evidence" value="ECO:0007669"/>
    <property type="project" value="UniProtKB-KW"/>
</dbReference>
<protein>
    <submittedName>
        <fullName evidence="7">Cell cycle protein</fullName>
    </submittedName>
</protein>
<comment type="subcellular location">
    <subcellularLocation>
        <location evidence="1">Membrane</location>
        <topology evidence="1">Multi-pass membrane protein</topology>
    </subcellularLocation>
</comment>
<dbReference type="EMBL" id="BIFR01000001">
    <property type="protein sequence ID" value="GCE13442.1"/>
    <property type="molecule type" value="Genomic_DNA"/>
</dbReference>
<proteinExistence type="predicted"/>
<dbReference type="GO" id="GO:0051301">
    <property type="term" value="P:cell division"/>
    <property type="evidence" value="ECO:0007669"/>
    <property type="project" value="InterPro"/>
</dbReference>
<evidence type="ECO:0000313" key="7">
    <source>
        <dbReference type="EMBL" id="GCE13442.1"/>
    </source>
</evidence>
<feature type="transmembrane region" description="Helical" evidence="6">
    <location>
        <begin position="148"/>
        <end position="165"/>
    </location>
</feature>
<evidence type="ECO:0000256" key="3">
    <source>
        <dbReference type="ARBA" id="ARBA00022960"/>
    </source>
</evidence>
<dbReference type="InterPro" id="IPR001182">
    <property type="entry name" value="FtsW/RodA"/>
</dbReference>